<reference evidence="1" key="1">
    <citation type="journal article" date="2020" name="Stud. Mycol.">
        <title>101 Dothideomycetes genomes: a test case for predicting lifestyles and emergence of pathogens.</title>
        <authorList>
            <person name="Haridas S."/>
            <person name="Albert R."/>
            <person name="Binder M."/>
            <person name="Bloem J."/>
            <person name="Labutti K."/>
            <person name="Salamov A."/>
            <person name="Andreopoulos B."/>
            <person name="Baker S."/>
            <person name="Barry K."/>
            <person name="Bills G."/>
            <person name="Bluhm B."/>
            <person name="Cannon C."/>
            <person name="Castanera R."/>
            <person name="Culley D."/>
            <person name="Daum C."/>
            <person name="Ezra D."/>
            <person name="Gonzalez J."/>
            <person name="Henrissat B."/>
            <person name="Kuo A."/>
            <person name="Liang C."/>
            <person name="Lipzen A."/>
            <person name="Lutzoni F."/>
            <person name="Magnuson J."/>
            <person name="Mondo S."/>
            <person name="Nolan M."/>
            <person name="Ohm R."/>
            <person name="Pangilinan J."/>
            <person name="Park H.-J."/>
            <person name="Ramirez L."/>
            <person name="Alfaro M."/>
            <person name="Sun H."/>
            <person name="Tritt A."/>
            <person name="Yoshinaga Y."/>
            <person name="Zwiers L.-H."/>
            <person name="Turgeon B."/>
            <person name="Goodwin S."/>
            <person name="Spatafora J."/>
            <person name="Crous P."/>
            <person name="Grigoriev I."/>
        </authorList>
    </citation>
    <scope>NUCLEOTIDE SEQUENCE</scope>
    <source>
        <strain evidence="1">ATCC 200398</strain>
    </source>
</reference>
<keyword evidence="1" id="KW-0560">Oxidoreductase</keyword>
<evidence type="ECO:0000313" key="2">
    <source>
        <dbReference type="Proteomes" id="UP000799755"/>
    </source>
</evidence>
<evidence type="ECO:0000313" key="1">
    <source>
        <dbReference type="EMBL" id="KAF2466088.1"/>
    </source>
</evidence>
<dbReference type="Proteomes" id="UP000799755">
    <property type="component" value="Unassembled WGS sequence"/>
</dbReference>
<gene>
    <name evidence="1" type="ORF">BDR25DRAFT_79279</name>
</gene>
<name>A0ACB6QHN5_9PLEO</name>
<sequence>MALRQGTLQYAQKGLLMRAVFGQVWTIALDKKEQVDTRLEVLSILQQLSREIESKYQDCGLIAAFSPDLWEAWTNEHFDIHREVLNRNIKLKDTGGDVLLYVKGPSPERVRDVLNTVKTRIEKIAKKHIALEVGKRRDCRILGGRYLDSITNPNDPVSLNEDILLDEGRNRGGCFGFTQNFEIDWAGISQQTADSQDEMIGRNTDNMVIPQNIAQGHIHRANIFDENRDQRKLLRQALSYGNSNAHPGRETGIMFVAFCNFQPRFEEILKNLLGDDNGTPVDRLMQMVKGIGGSYWYVPSARQLKVSAVAGASDVYEDPHWQVSSPNGYMFYNTQDYLHKMGQGTYKGGDPPTPRLLSLLSRTFNHWRDGWLHTQRFPRLPPLSQFEGVSEQELAKRPVAVRKGQANYHTLADILSKPDSKIAAQNSLLRIEPNELIVGVIPDFTLGRGKEVMPYLDEAETMAAWLKAKLNEWSAMGHVVPDFQTLATKGLRKMIDELRSKLGTSDAKSDQAAFYQSTILSLKGVQKYMLNWAEIALKAAKRRPADSANMKEIAARLRRLETEPPRSFQDAVQLIFSFHCCLHLVGELTSLGRLDQILWPFLEKDYKDGKIKPERAQEIIDCLFLKIGENAFVDRSKIYDYSTYGTTSVNGVGGNFSQGGGINQWVQQITVGGYKATDDDVPQGGANEVTMLCLKAARRIPVNAPTLSLRVYKGMPSKYLDEAAKAILSGGAQPIMYNDDKLCEGLFQSGQTPKTVSRAWSRDYAADGCYEPMFAGASEFTFSNIDPMLALEQTINQGATYGAAGSEYLRGLKQTFRSPSAAKIKTFETLKAIFFDQIRWLTVSFYYTLLGQYGNLATVCPSPLLSTLIKGCIEKGRDHTNGGPKFHIIAPLCVGMSNTIDSLYAIKKLVYDHDSAMVTLPELVNCLVNDWGYNMQEPFQDQQTLDIADSAERGLRFQELRLIALALPKWGSGNSEVNALGEEVMTKIVKICNEVIKEPHPAVKGAIQALRDKCGKDFEFVVTPGIGTFEGYVGDGIPYGASADGRRNGMPIASDLSPVPAPQDLPPNPAFRNIYQSMRSVKNDAAEYGMSNASPVDMNITEDFPEDELKAFVRKYADGEVGGNLITLTCADLKTYQAATKNPEKYSLVRVRMGGWTEFYATMFEAHQNQHQRRQYFTPDDPSVKGIANGVHKLDVVDGTDGGYSRRYTGIGI</sequence>
<accession>A0ACB6QHN5</accession>
<organism evidence="1 2">
    <name type="scientific">Lindgomyces ingoldianus</name>
    <dbReference type="NCBI Taxonomy" id="673940"/>
    <lineage>
        <taxon>Eukaryota</taxon>
        <taxon>Fungi</taxon>
        <taxon>Dikarya</taxon>
        <taxon>Ascomycota</taxon>
        <taxon>Pezizomycotina</taxon>
        <taxon>Dothideomycetes</taxon>
        <taxon>Pleosporomycetidae</taxon>
        <taxon>Pleosporales</taxon>
        <taxon>Lindgomycetaceae</taxon>
        <taxon>Lindgomyces</taxon>
    </lineage>
</organism>
<proteinExistence type="predicted"/>
<dbReference type="EMBL" id="MU003526">
    <property type="protein sequence ID" value="KAF2466088.1"/>
    <property type="molecule type" value="Genomic_DNA"/>
</dbReference>
<comment type="caution">
    <text evidence="1">The sequence shown here is derived from an EMBL/GenBank/DDBJ whole genome shotgun (WGS) entry which is preliminary data.</text>
</comment>
<keyword evidence="2" id="KW-1185">Reference proteome</keyword>
<protein>
    <submittedName>
        <fullName evidence="1">Dyp-type peroxidase family protein</fullName>
    </submittedName>
</protein>
<keyword evidence="1" id="KW-0575">Peroxidase</keyword>